<dbReference type="SUPFAM" id="SSF52540">
    <property type="entry name" value="P-loop containing nucleoside triphosphate hydrolases"/>
    <property type="match status" value="2"/>
</dbReference>
<evidence type="ECO:0000256" key="4">
    <source>
        <dbReference type="ARBA" id="ARBA00022840"/>
    </source>
</evidence>
<dbReference type="PANTHER" id="PTHR43553">
    <property type="entry name" value="HEAVY METAL TRANSPORTER"/>
    <property type="match status" value="1"/>
</dbReference>
<comment type="similarity">
    <text evidence="1">Belongs to the ABC transporter superfamily.</text>
</comment>
<feature type="region of interest" description="Disordered" evidence="5">
    <location>
        <begin position="263"/>
        <end position="282"/>
    </location>
</feature>
<dbReference type="InterPro" id="IPR017871">
    <property type="entry name" value="ABC_transporter-like_CS"/>
</dbReference>
<dbReference type="GO" id="GO:0043190">
    <property type="term" value="C:ATP-binding cassette (ABC) transporter complex"/>
    <property type="evidence" value="ECO:0007669"/>
    <property type="project" value="TreeGrafter"/>
</dbReference>
<dbReference type="STRING" id="223184.AS25_07915"/>
<dbReference type="PROSITE" id="PS50893">
    <property type="entry name" value="ABC_TRANSPORTER_2"/>
    <property type="match status" value="2"/>
</dbReference>
<dbReference type="InterPro" id="IPR003439">
    <property type="entry name" value="ABC_transporter-like_ATP-bd"/>
</dbReference>
<evidence type="ECO:0000313" key="7">
    <source>
        <dbReference type="EMBL" id="KHE74295.1"/>
    </source>
</evidence>
<dbReference type="InterPro" id="IPR050095">
    <property type="entry name" value="ECF_ABC_transporter_ATP-bd"/>
</dbReference>
<evidence type="ECO:0000256" key="2">
    <source>
        <dbReference type="ARBA" id="ARBA00022448"/>
    </source>
</evidence>
<feature type="domain" description="ABC transporter" evidence="6">
    <location>
        <begin position="14"/>
        <end position="250"/>
    </location>
</feature>
<dbReference type="InterPro" id="IPR003593">
    <property type="entry name" value="AAA+_ATPase"/>
</dbReference>
<dbReference type="InterPro" id="IPR015856">
    <property type="entry name" value="ABC_transpr_CbiO/EcfA_su"/>
</dbReference>
<dbReference type="AlphaFoldDB" id="A0A0B0DBZ2"/>
<dbReference type="Pfam" id="PF00005">
    <property type="entry name" value="ABC_tran"/>
    <property type="match status" value="2"/>
</dbReference>
<dbReference type="GO" id="GO:0042626">
    <property type="term" value="F:ATPase-coupled transmembrane transporter activity"/>
    <property type="evidence" value="ECO:0007669"/>
    <property type="project" value="TreeGrafter"/>
</dbReference>
<dbReference type="SMART" id="SM00382">
    <property type="entry name" value="AAA"/>
    <property type="match status" value="2"/>
</dbReference>
<comment type="caution">
    <text evidence="7">The sequence shown here is derived from an EMBL/GenBank/DDBJ whole genome shotgun (WGS) entry which is preliminary data.</text>
</comment>
<name>A0A0B0DBZ2_9MICC</name>
<dbReference type="InterPro" id="IPR027417">
    <property type="entry name" value="P-loop_NTPase"/>
</dbReference>
<evidence type="ECO:0000259" key="6">
    <source>
        <dbReference type="PROSITE" id="PS50893"/>
    </source>
</evidence>
<keyword evidence="3" id="KW-0547">Nucleotide-binding</keyword>
<dbReference type="eggNOG" id="COG1122">
    <property type="taxonomic scope" value="Bacteria"/>
</dbReference>
<dbReference type="Gene3D" id="3.40.50.300">
    <property type="entry name" value="P-loop containing nucleotide triphosphate hydrolases"/>
    <property type="match status" value="2"/>
</dbReference>
<dbReference type="RefSeq" id="WP_035964080.1">
    <property type="nucleotide sequence ID" value="NZ_JROM01000022.1"/>
</dbReference>
<evidence type="ECO:0000256" key="5">
    <source>
        <dbReference type="SAM" id="MobiDB-lite"/>
    </source>
</evidence>
<dbReference type="EMBL" id="JROM01000022">
    <property type="protein sequence ID" value="KHE74295.1"/>
    <property type="molecule type" value="Genomic_DNA"/>
</dbReference>
<evidence type="ECO:0000256" key="3">
    <source>
        <dbReference type="ARBA" id="ARBA00022741"/>
    </source>
</evidence>
<dbReference type="GO" id="GO:0016887">
    <property type="term" value="F:ATP hydrolysis activity"/>
    <property type="evidence" value="ECO:0007669"/>
    <property type="project" value="InterPro"/>
</dbReference>
<sequence>MTAEPTAQLTGARVVLEGFGWHHPGRETPSLMDLDLIIEPGERVLLLGPSGAGKSTLLQALAGVDQDPDGRSASGGLSVAGVDPRDARGTVGFMHQDPETQVVLSRVGDDVAFGLENLAVPRERIWPRVREALARTGLEIPLDHPTTALSGGQKQRLALAGTLAMRPRLLLLDEPTASVDHEGAQQLCRAVADAVREDGTTLMVVEHRVALWEPVVDRVIVLGDDGRVAFDGPAQQTLQDARELLQHQGTWVPGWVPRTRTPVHASRRMSPEAGETAPGSHATAPLVEAPALETSDGTTPLGAIPETATTAHAPGNAGDAVASGNPADRVTPSAPIAPGTTLLSARDLAVSRSQPGRRALARRRRRALTAWRRGETYPEPDVRPGAAPAAENITVDVRAGHALAVTGVNGAGKSTLALTLAGLLLPVRGTVRATDALATDAPADPSLWDGAELVSRVGTVFQHPEHQFLRPTVREELAFGPRQRRRRAGRRDARATDAMADADDARVAELLRRLRLEELAEANPFTLSGGQKRRLSVGTVLAASPRVLILDEPTFGQDARTWKELVDLLVEELDGGTAVVVVTHDRDLVAALGAHELRLGS</sequence>
<evidence type="ECO:0000256" key="1">
    <source>
        <dbReference type="ARBA" id="ARBA00005417"/>
    </source>
</evidence>
<reference evidence="7 8" key="1">
    <citation type="submission" date="2014-09" db="EMBL/GenBank/DDBJ databases">
        <title>High-quality draft genome sequence of Kocuria marina SO9-6, an actinobacterium isolated from a copper mine.</title>
        <authorList>
            <person name="Castro D.B."/>
            <person name="Pereira L.B."/>
            <person name="Silva M.V."/>
            <person name="Silva B.P."/>
            <person name="Zanardi B.R."/>
            <person name="Carlos C."/>
            <person name="Belgini D.R."/>
            <person name="Limache E.G."/>
            <person name="Lacerda G.V."/>
            <person name="Nery M.B."/>
            <person name="Gomes M.B."/>
            <person name="Souza S."/>
            <person name="Silva T.M."/>
            <person name="Rodrigues V.D."/>
            <person name="Paulino L.C."/>
            <person name="Vicentini R."/>
            <person name="Ferraz L.F."/>
            <person name="Ottoboni L.M."/>
        </authorList>
    </citation>
    <scope>NUCLEOTIDE SEQUENCE [LARGE SCALE GENOMIC DNA]</scope>
    <source>
        <strain evidence="7 8">SO9-6</strain>
    </source>
</reference>
<protein>
    <submittedName>
        <fullName evidence="7">ABC transporter ATP-binding protein</fullName>
    </submittedName>
</protein>
<dbReference type="PROSITE" id="PS00211">
    <property type="entry name" value="ABC_TRANSPORTER_1"/>
    <property type="match status" value="2"/>
</dbReference>
<dbReference type="GO" id="GO:0005524">
    <property type="term" value="F:ATP binding"/>
    <property type="evidence" value="ECO:0007669"/>
    <property type="project" value="UniProtKB-KW"/>
</dbReference>
<keyword evidence="4 7" id="KW-0067">ATP-binding</keyword>
<accession>A0A0B0DBZ2</accession>
<dbReference type="CDD" id="cd03225">
    <property type="entry name" value="ABC_cobalt_CbiO_domain1"/>
    <property type="match status" value="2"/>
</dbReference>
<proteinExistence type="inferred from homology"/>
<organism evidence="7 8">
    <name type="scientific">Kocuria marina</name>
    <dbReference type="NCBI Taxonomy" id="223184"/>
    <lineage>
        <taxon>Bacteria</taxon>
        <taxon>Bacillati</taxon>
        <taxon>Actinomycetota</taxon>
        <taxon>Actinomycetes</taxon>
        <taxon>Micrococcales</taxon>
        <taxon>Micrococcaceae</taxon>
        <taxon>Kocuria</taxon>
    </lineage>
</organism>
<feature type="domain" description="ABC transporter" evidence="6">
    <location>
        <begin position="365"/>
        <end position="601"/>
    </location>
</feature>
<keyword evidence="2" id="KW-0813">Transport</keyword>
<dbReference type="Proteomes" id="UP000030664">
    <property type="component" value="Unassembled WGS sequence"/>
</dbReference>
<gene>
    <name evidence="7" type="ORF">AS25_07915</name>
</gene>
<evidence type="ECO:0000313" key="8">
    <source>
        <dbReference type="Proteomes" id="UP000030664"/>
    </source>
</evidence>